<keyword evidence="2" id="KW-0472">Membrane</keyword>
<evidence type="ECO:0000313" key="4">
    <source>
        <dbReference type="EMBL" id="KAK6745651.1"/>
    </source>
</evidence>
<name>A0ABR1D6F0_NECAM</name>
<feature type="chain" id="PRO_5045129193" evidence="3">
    <location>
        <begin position="18"/>
        <end position="78"/>
    </location>
</feature>
<dbReference type="EMBL" id="JAVFWL010000003">
    <property type="protein sequence ID" value="KAK6745651.1"/>
    <property type="molecule type" value="Genomic_DNA"/>
</dbReference>
<protein>
    <submittedName>
        <fullName evidence="4">Uncharacterized protein</fullName>
    </submittedName>
</protein>
<feature type="compositionally biased region" description="Basic and acidic residues" evidence="1">
    <location>
        <begin position="36"/>
        <end position="45"/>
    </location>
</feature>
<reference evidence="4 5" key="1">
    <citation type="submission" date="2023-08" db="EMBL/GenBank/DDBJ databases">
        <title>A Necator americanus chromosomal reference genome.</title>
        <authorList>
            <person name="Ilik V."/>
            <person name="Petrzelkova K.J."/>
            <person name="Pardy F."/>
            <person name="Fuh T."/>
            <person name="Niatou-Singa F.S."/>
            <person name="Gouil Q."/>
            <person name="Baker L."/>
            <person name="Ritchie M.E."/>
            <person name="Jex A.R."/>
            <person name="Gazzola D."/>
            <person name="Li H."/>
            <person name="Toshio Fujiwara R."/>
            <person name="Zhan B."/>
            <person name="Aroian R.V."/>
            <person name="Pafco B."/>
            <person name="Schwarz E.M."/>
        </authorList>
    </citation>
    <scope>NUCLEOTIDE SEQUENCE [LARGE SCALE GENOMIC DNA]</scope>
    <source>
        <strain evidence="4 5">Aroian</strain>
        <tissue evidence="4">Whole animal</tissue>
    </source>
</reference>
<feature type="region of interest" description="Disordered" evidence="1">
    <location>
        <begin position="23"/>
        <end position="45"/>
    </location>
</feature>
<evidence type="ECO:0000256" key="3">
    <source>
        <dbReference type="SAM" id="SignalP"/>
    </source>
</evidence>
<feature type="transmembrane region" description="Helical" evidence="2">
    <location>
        <begin position="54"/>
        <end position="75"/>
    </location>
</feature>
<dbReference type="Proteomes" id="UP001303046">
    <property type="component" value="Unassembled WGS sequence"/>
</dbReference>
<keyword evidence="2" id="KW-0812">Transmembrane</keyword>
<evidence type="ECO:0000256" key="1">
    <source>
        <dbReference type="SAM" id="MobiDB-lite"/>
    </source>
</evidence>
<gene>
    <name evidence="4" type="primary">Necator_chrIII.g12789</name>
    <name evidence="4" type="ORF">RB195_012022</name>
</gene>
<keyword evidence="3" id="KW-0732">Signal</keyword>
<accession>A0ABR1D6F0</accession>
<sequence>MKAILPIILLFVVDVFSLNRTWTSDRSGSGAIGNERVADSEEGRKSADVKKYKALPIFGALLLGGVVGYNIGSLLRRG</sequence>
<keyword evidence="2" id="KW-1133">Transmembrane helix</keyword>
<evidence type="ECO:0000256" key="2">
    <source>
        <dbReference type="SAM" id="Phobius"/>
    </source>
</evidence>
<proteinExistence type="predicted"/>
<organism evidence="4 5">
    <name type="scientific">Necator americanus</name>
    <name type="common">Human hookworm</name>
    <dbReference type="NCBI Taxonomy" id="51031"/>
    <lineage>
        <taxon>Eukaryota</taxon>
        <taxon>Metazoa</taxon>
        <taxon>Ecdysozoa</taxon>
        <taxon>Nematoda</taxon>
        <taxon>Chromadorea</taxon>
        <taxon>Rhabditida</taxon>
        <taxon>Rhabditina</taxon>
        <taxon>Rhabditomorpha</taxon>
        <taxon>Strongyloidea</taxon>
        <taxon>Ancylostomatidae</taxon>
        <taxon>Bunostominae</taxon>
        <taxon>Necator</taxon>
    </lineage>
</organism>
<keyword evidence="5" id="KW-1185">Reference proteome</keyword>
<evidence type="ECO:0000313" key="5">
    <source>
        <dbReference type="Proteomes" id="UP001303046"/>
    </source>
</evidence>
<comment type="caution">
    <text evidence="4">The sequence shown here is derived from an EMBL/GenBank/DDBJ whole genome shotgun (WGS) entry which is preliminary data.</text>
</comment>
<feature type="signal peptide" evidence="3">
    <location>
        <begin position="1"/>
        <end position="17"/>
    </location>
</feature>